<dbReference type="EMBL" id="JAANIT010001284">
    <property type="protein sequence ID" value="KAG1541153.1"/>
    <property type="molecule type" value="Genomic_DNA"/>
</dbReference>
<evidence type="ECO:0000313" key="3">
    <source>
        <dbReference type="Proteomes" id="UP000717996"/>
    </source>
</evidence>
<dbReference type="OrthoDB" id="59699at2759"/>
<accession>A0A9P6Y776</accession>
<name>A0A9P6Y776_RHIOR</name>
<organism evidence="2 3">
    <name type="scientific">Rhizopus oryzae</name>
    <name type="common">Mucormycosis agent</name>
    <name type="synonym">Rhizopus arrhizus var. delemar</name>
    <dbReference type="NCBI Taxonomy" id="64495"/>
    <lineage>
        <taxon>Eukaryota</taxon>
        <taxon>Fungi</taxon>
        <taxon>Fungi incertae sedis</taxon>
        <taxon>Mucoromycota</taxon>
        <taxon>Mucoromycotina</taxon>
        <taxon>Mucoromycetes</taxon>
        <taxon>Mucorales</taxon>
        <taxon>Mucorineae</taxon>
        <taxon>Rhizopodaceae</taxon>
        <taxon>Rhizopus</taxon>
    </lineage>
</organism>
<dbReference type="InterPro" id="IPR018712">
    <property type="entry name" value="Tle1-like_cat"/>
</dbReference>
<evidence type="ECO:0000313" key="2">
    <source>
        <dbReference type="EMBL" id="KAG1541153.1"/>
    </source>
</evidence>
<feature type="domain" description="T6SS Phospholipase effector Tle1-like catalytic" evidence="1">
    <location>
        <begin position="9"/>
        <end position="281"/>
    </location>
</feature>
<dbReference type="Proteomes" id="UP000717996">
    <property type="component" value="Unassembled WGS sequence"/>
</dbReference>
<evidence type="ECO:0000259" key="1">
    <source>
        <dbReference type="Pfam" id="PF09994"/>
    </source>
</evidence>
<comment type="caution">
    <text evidence="2">The sequence shown here is derived from an EMBL/GenBank/DDBJ whole genome shotgun (WGS) entry which is preliminary data.</text>
</comment>
<dbReference type="AlphaFoldDB" id="A0A9P6Y776"/>
<proteinExistence type="predicted"/>
<dbReference type="PANTHER" id="PTHR33840">
    <property type="match status" value="1"/>
</dbReference>
<dbReference type="Pfam" id="PF09994">
    <property type="entry name" value="T6SS_Tle1-like_cat"/>
    <property type="match status" value="1"/>
</dbReference>
<dbReference type="PANTHER" id="PTHR33840:SF1">
    <property type="entry name" value="TLE1 PHOSPHOLIPASE DOMAIN-CONTAINING PROTEIN"/>
    <property type="match status" value="1"/>
</dbReference>
<gene>
    <name evidence="2" type="ORF">G6F51_008071</name>
</gene>
<reference evidence="2" key="1">
    <citation type="journal article" date="2020" name="Microb. Genom.">
        <title>Genetic diversity of clinical and environmental Mucorales isolates obtained from an investigation of mucormycosis cases among solid organ transplant recipients.</title>
        <authorList>
            <person name="Nguyen M.H."/>
            <person name="Kaul D."/>
            <person name="Muto C."/>
            <person name="Cheng S.J."/>
            <person name="Richter R.A."/>
            <person name="Bruno V.M."/>
            <person name="Liu G."/>
            <person name="Beyhan S."/>
            <person name="Sundermann A.J."/>
            <person name="Mounaud S."/>
            <person name="Pasculle A.W."/>
            <person name="Nierman W.C."/>
            <person name="Driscoll E."/>
            <person name="Cumbie R."/>
            <person name="Clancy C.J."/>
            <person name="Dupont C.L."/>
        </authorList>
    </citation>
    <scope>NUCLEOTIDE SEQUENCE</scope>
    <source>
        <strain evidence="2">GL16</strain>
    </source>
</reference>
<sequence>METNSVKPRRIIVCLDGTWDTPSERTNVYKFSQALMDGDVVDSQGNLWEQVHTYFTGLGTSQYRMLGGLFGYGISGQIKSAYKYICKRYRDEKDQIWLLGFSRGGDSYAVRSLSGMIYNVGLLPPTELSKVEQAYQLYRDQGTHAKPYGIDSVLFREKNRCQIPSIHFLGCFDTVGALGVPKLPWYLGGPIFYNLFHGLHNFHDTKLTPIVKHAYHAISIHDQRAWFSPTLMRFSDKQDLTQPQKLEQVWFPGMHTDVGGQEVAKYSRNIISYHSFRWMMSKASDLGLVFKKDLLRQISDSSSCKYIFQDSYCSAIIYRIMPRVDRVIEKDINTQSYNPAVQLYNGGDFSSFMTQKDMDRYKSKALIMFYKNAADRKLD</sequence>
<protein>
    <recommendedName>
        <fullName evidence="1">T6SS Phospholipase effector Tle1-like catalytic domain-containing protein</fullName>
    </recommendedName>
</protein>